<organism evidence="2 3">
    <name type="scientific">Lentzea fradiae</name>
    <dbReference type="NCBI Taxonomy" id="200378"/>
    <lineage>
        <taxon>Bacteria</taxon>
        <taxon>Bacillati</taxon>
        <taxon>Actinomycetota</taxon>
        <taxon>Actinomycetes</taxon>
        <taxon>Pseudonocardiales</taxon>
        <taxon>Pseudonocardiaceae</taxon>
        <taxon>Lentzea</taxon>
    </lineage>
</organism>
<evidence type="ECO:0008006" key="4">
    <source>
        <dbReference type="Google" id="ProtNLM"/>
    </source>
</evidence>
<name>A0A1G7Q4Z8_9PSEU</name>
<dbReference type="RefSeq" id="WP_143035890.1">
    <property type="nucleotide sequence ID" value="NZ_FNCC01000004.1"/>
</dbReference>
<dbReference type="OrthoDB" id="3695479at2"/>
<reference evidence="3" key="1">
    <citation type="submission" date="2016-10" db="EMBL/GenBank/DDBJ databases">
        <authorList>
            <person name="Varghese N."/>
            <person name="Submissions S."/>
        </authorList>
    </citation>
    <scope>NUCLEOTIDE SEQUENCE [LARGE SCALE GENOMIC DNA]</scope>
    <source>
        <strain evidence="3">CGMCC 4.3506</strain>
    </source>
</reference>
<evidence type="ECO:0000313" key="2">
    <source>
        <dbReference type="EMBL" id="SDF92690.1"/>
    </source>
</evidence>
<evidence type="ECO:0000313" key="3">
    <source>
        <dbReference type="Proteomes" id="UP000199623"/>
    </source>
</evidence>
<evidence type="ECO:0000256" key="1">
    <source>
        <dbReference type="SAM" id="SignalP"/>
    </source>
</evidence>
<dbReference type="AlphaFoldDB" id="A0A1G7Q4Z8"/>
<protein>
    <recommendedName>
        <fullName evidence="4">Alpha amylase inhibitor</fullName>
    </recommendedName>
</protein>
<accession>A0A1G7Q4Z8</accession>
<dbReference type="EMBL" id="FNCC01000004">
    <property type="protein sequence ID" value="SDF92690.1"/>
    <property type="molecule type" value="Genomic_DNA"/>
</dbReference>
<proteinExistence type="predicted"/>
<sequence length="98" mass="10273">MRGIGACLAAVIAVVAAAAPARAENRCGASYHGDGRTVEVFCSAGQSPYFRAVAHCSDGTRTWQQPGTLGRVLSQTFVARCTSSTGQPRIDGHYVSWA</sequence>
<gene>
    <name evidence="2" type="ORF">SAMN05216553_104214</name>
</gene>
<keyword evidence="3" id="KW-1185">Reference proteome</keyword>
<keyword evidence="1" id="KW-0732">Signal</keyword>
<dbReference type="Proteomes" id="UP000199623">
    <property type="component" value="Unassembled WGS sequence"/>
</dbReference>
<feature type="signal peptide" evidence="1">
    <location>
        <begin position="1"/>
        <end position="23"/>
    </location>
</feature>
<feature type="chain" id="PRO_5011500767" description="Alpha amylase inhibitor" evidence="1">
    <location>
        <begin position="24"/>
        <end position="98"/>
    </location>
</feature>